<keyword evidence="3" id="KW-1185">Reference proteome</keyword>
<dbReference type="ExpressionAtlas" id="G7ITQ4">
    <property type="expression patterns" value="differential"/>
</dbReference>
<proteinExistence type="predicted"/>
<evidence type="ECO:0008006" key="4">
    <source>
        <dbReference type="Google" id="ProtNLM"/>
    </source>
</evidence>
<reference evidence="1 3" key="2">
    <citation type="journal article" date="2014" name="BMC Genomics">
        <title>An improved genome release (version Mt4.0) for the model legume Medicago truncatula.</title>
        <authorList>
            <person name="Tang H."/>
            <person name="Krishnakumar V."/>
            <person name="Bidwell S."/>
            <person name="Rosen B."/>
            <person name="Chan A."/>
            <person name="Zhou S."/>
            <person name="Gentzbittel L."/>
            <person name="Childs K.L."/>
            <person name="Yandell M."/>
            <person name="Gundlach H."/>
            <person name="Mayer K.F."/>
            <person name="Schwartz D.C."/>
            <person name="Town C.D."/>
        </authorList>
    </citation>
    <scope>GENOME REANNOTATION</scope>
    <source>
        <strain evidence="2 3">cv. Jemalong A17</strain>
    </source>
</reference>
<name>G7ITQ4_MEDTR</name>
<dbReference type="EMBL" id="CM001218">
    <property type="protein sequence ID" value="AES67043.2"/>
    <property type="molecule type" value="Genomic_DNA"/>
</dbReference>
<evidence type="ECO:0000313" key="2">
    <source>
        <dbReference type="EnsemblPlants" id="AES67043"/>
    </source>
</evidence>
<dbReference type="Proteomes" id="UP000002051">
    <property type="component" value="Chromosome 2"/>
</dbReference>
<dbReference type="EnsemblPlants" id="AES67043">
    <property type="protein sequence ID" value="AES67043"/>
    <property type="gene ID" value="MTR_2g086200"/>
</dbReference>
<accession>G7ITQ4</accession>
<reference evidence="2" key="3">
    <citation type="submission" date="2015-04" db="UniProtKB">
        <authorList>
            <consortium name="EnsemblPlants"/>
        </authorList>
    </citation>
    <scope>IDENTIFICATION</scope>
    <source>
        <strain evidence="2">cv. Jemalong A17</strain>
    </source>
</reference>
<gene>
    <name evidence="1" type="ordered locus">MTR_2g086200</name>
</gene>
<dbReference type="HOGENOM" id="CLU_1186533_0_0_1"/>
<evidence type="ECO:0000313" key="1">
    <source>
        <dbReference type="EMBL" id="AES67043.2"/>
    </source>
</evidence>
<evidence type="ECO:0000313" key="3">
    <source>
        <dbReference type="Proteomes" id="UP000002051"/>
    </source>
</evidence>
<accession>A0A0C3V6Q3</accession>
<dbReference type="AlphaFoldDB" id="G7ITQ4"/>
<reference evidence="1 3" key="1">
    <citation type="journal article" date="2011" name="Nature">
        <title>The Medicago genome provides insight into the evolution of rhizobial symbioses.</title>
        <authorList>
            <person name="Young N.D."/>
            <person name="Debelle F."/>
            <person name="Oldroyd G.E."/>
            <person name="Geurts R."/>
            <person name="Cannon S.B."/>
            <person name="Udvardi M.K."/>
            <person name="Benedito V.A."/>
            <person name="Mayer K.F."/>
            <person name="Gouzy J."/>
            <person name="Schoof H."/>
            <person name="Van de Peer Y."/>
            <person name="Proost S."/>
            <person name="Cook D.R."/>
            <person name="Meyers B.C."/>
            <person name="Spannagl M."/>
            <person name="Cheung F."/>
            <person name="De Mita S."/>
            <person name="Krishnakumar V."/>
            <person name="Gundlach H."/>
            <person name="Zhou S."/>
            <person name="Mudge J."/>
            <person name="Bharti A.K."/>
            <person name="Murray J.D."/>
            <person name="Naoumkina M.A."/>
            <person name="Rosen B."/>
            <person name="Silverstein K.A."/>
            <person name="Tang H."/>
            <person name="Rombauts S."/>
            <person name="Zhao P.X."/>
            <person name="Zhou P."/>
            <person name="Barbe V."/>
            <person name="Bardou P."/>
            <person name="Bechner M."/>
            <person name="Bellec A."/>
            <person name="Berger A."/>
            <person name="Berges H."/>
            <person name="Bidwell S."/>
            <person name="Bisseling T."/>
            <person name="Choisne N."/>
            <person name="Couloux A."/>
            <person name="Denny R."/>
            <person name="Deshpande S."/>
            <person name="Dai X."/>
            <person name="Doyle J.J."/>
            <person name="Dudez A.M."/>
            <person name="Farmer A.D."/>
            <person name="Fouteau S."/>
            <person name="Franken C."/>
            <person name="Gibelin C."/>
            <person name="Gish J."/>
            <person name="Goldstein S."/>
            <person name="Gonzalez A.J."/>
            <person name="Green P.J."/>
            <person name="Hallab A."/>
            <person name="Hartog M."/>
            <person name="Hua A."/>
            <person name="Humphray S.J."/>
            <person name="Jeong D.H."/>
            <person name="Jing Y."/>
            <person name="Jocker A."/>
            <person name="Kenton S.M."/>
            <person name="Kim D.J."/>
            <person name="Klee K."/>
            <person name="Lai H."/>
            <person name="Lang C."/>
            <person name="Lin S."/>
            <person name="Macmil S.L."/>
            <person name="Magdelenat G."/>
            <person name="Matthews L."/>
            <person name="McCorrison J."/>
            <person name="Monaghan E.L."/>
            <person name="Mun J.H."/>
            <person name="Najar F.Z."/>
            <person name="Nicholson C."/>
            <person name="Noirot C."/>
            <person name="O'Bleness M."/>
            <person name="Paule C.R."/>
            <person name="Poulain J."/>
            <person name="Prion F."/>
            <person name="Qin B."/>
            <person name="Qu C."/>
            <person name="Retzel E.F."/>
            <person name="Riddle C."/>
            <person name="Sallet E."/>
            <person name="Samain S."/>
            <person name="Samson N."/>
            <person name="Sanders I."/>
            <person name="Saurat O."/>
            <person name="Scarpelli C."/>
            <person name="Schiex T."/>
            <person name="Segurens B."/>
            <person name="Severin A.J."/>
            <person name="Sherrier D.J."/>
            <person name="Shi R."/>
            <person name="Sims S."/>
            <person name="Singer S.R."/>
            <person name="Sinharoy S."/>
            <person name="Sterck L."/>
            <person name="Viollet A."/>
            <person name="Wang B.B."/>
            <person name="Wang K."/>
            <person name="Wang M."/>
            <person name="Wang X."/>
            <person name="Warfsmann J."/>
            <person name="Weissenbach J."/>
            <person name="White D.D."/>
            <person name="White J.D."/>
            <person name="Wiley G.B."/>
            <person name="Wincker P."/>
            <person name="Xing Y."/>
            <person name="Yang L."/>
            <person name="Yao Z."/>
            <person name="Ying F."/>
            <person name="Zhai J."/>
            <person name="Zhou L."/>
            <person name="Zuber A."/>
            <person name="Denarie J."/>
            <person name="Dixon R.A."/>
            <person name="May G.D."/>
            <person name="Schwartz D.C."/>
            <person name="Rogers J."/>
            <person name="Quetier F."/>
            <person name="Town C.D."/>
            <person name="Roe B.A."/>
        </authorList>
    </citation>
    <scope>NUCLEOTIDE SEQUENCE [LARGE SCALE GENOMIC DNA]</scope>
    <source>
        <strain evidence="1">A17</strain>
        <strain evidence="2 3">cv. Jemalong A17</strain>
    </source>
</reference>
<organism evidence="1 3">
    <name type="scientific">Medicago truncatula</name>
    <name type="common">Barrel medic</name>
    <name type="synonym">Medicago tribuloides</name>
    <dbReference type="NCBI Taxonomy" id="3880"/>
    <lineage>
        <taxon>Eukaryota</taxon>
        <taxon>Viridiplantae</taxon>
        <taxon>Streptophyta</taxon>
        <taxon>Embryophyta</taxon>
        <taxon>Tracheophyta</taxon>
        <taxon>Spermatophyta</taxon>
        <taxon>Magnoliopsida</taxon>
        <taxon>eudicotyledons</taxon>
        <taxon>Gunneridae</taxon>
        <taxon>Pentapetalae</taxon>
        <taxon>rosids</taxon>
        <taxon>fabids</taxon>
        <taxon>Fabales</taxon>
        <taxon>Fabaceae</taxon>
        <taxon>Papilionoideae</taxon>
        <taxon>50 kb inversion clade</taxon>
        <taxon>NPAAA clade</taxon>
        <taxon>Hologalegina</taxon>
        <taxon>IRL clade</taxon>
        <taxon>Trifolieae</taxon>
        <taxon>Medicago</taxon>
    </lineage>
</organism>
<sequence>MVGGRVVPLGGGRTWCLAKGEEVDWFNAEVERRVGNGASTRFWKVAWRREVAFMWRKTLEGKNKFTLFSFYLSRKNHTISDLRFSLETHTRRRNPLLVQQTTSVKNRDKDNIPQKQELVFRARKHISSIADWEDSKKLTSTSLPLLKKIKFAEKNLPNTEGLFPCPCISCGNWDPKLSKEEIRGHLVSNMLDIVSANITTSWMKVFNDTTALPEDEMYALRNDLATYFLELYET</sequence>
<protein>
    <recommendedName>
        <fullName evidence="4">Transposase-associated domain-containing protein</fullName>
    </recommendedName>
</protein>